<dbReference type="AlphaFoldDB" id="A0A3D9RHY0"/>
<name>A0A3D9RHY0_9FLAO</name>
<protein>
    <submittedName>
        <fullName evidence="1">Uncharacterized protein</fullName>
    </submittedName>
</protein>
<evidence type="ECO:0000313" key="2">
    <source>
        <dbReference type="Proteomes" id="UP000256429"/>
    </source>
</evidence>
<organism evidence="1 2">
    <name type="scientific">Lutibacter oceani</name>
    <dbReference type="NCBI Taxonomy" id="1853311"/>
    <lineage>
        <taxon>Bacteria</taxon>
        <taxon>Pseudomonadati</taxon>
        <taxon>Bacteroidota</taxon>
        <taxon>Flavobacteriia</taxon>
        <taxon>Flavobacteriales</taxon>
        <taxon>Flavobacteriaceae</taxon>
        <taxon>Lutibacter</taxon>
    </lineage>
</organism>
<reference evidence="1 2" key="1">
    <citation type="submission" date="2018-08" db="EMBL/GenBank/DDBJ databases">
        <title>Genomic Encyclopedia of Type Strains, Phase III (KMG-III): the genomes of soil and plant-associated and newly described type strains.</title>
        <authorList>
            <person name="Whitman W."/>
        </authorList>
    </citation>
    <scope>NUCLEOTIDE SEQUENCE [LARGE SCALE GENOMIC DNA]</scope>
    <source>
        <strain evidence="1 2">325-5</strain>
    </source>
</reference>
<dbReference type="EMBL" id="QTTQ01000014">
    <property type="protein sequence ID" value="REE78718.1"/>
    <property type="molecule type" value="Genomic_DNA"/>
</dbReference>
<evidence type="ECO:0000313" key="1">
    <source>
        <dbReference type="EMBL" id="REE78718.1"/>
    </source>
</evidence>
<dbReference type="RefSeq" id="WP_115882795.1">
    <property type="nucleotide sequence ID" value="NZ_QTTQ01000014.1"/>
</dbReference>
<proteinExistence type="predicted"/>
<sequence length="149" mass="17404">MTDFNTIFPDWSLKIDEISNNVYQFTAINKTGSQVEFTDSDYDTGKKRILGEIFDLEIQISKEINKLIFDTFSILLDGNLIKDKKYESEIFGSWIIRLKNRRIILDGKESILSLEKKKGLLSTDWIDLKSIQIRDGLKYQDIEMIINEI</sequence>
<dbReference type="Proteomes" id="UP000256429">
    <property type="component" value="Unassembled WGS sequence"/>
</dbReference>
<accession>A0A3D9RHY0</accession>
<gene>
    <name evidence="1" type="ORF">BX611_3012</name>
</gene>
<dbReference type="OrthoDB" id="894378at2"/>
<comment type="caution">
    <text evidence="1">The sequence shown here is derived from an EMBL/GenBank/DDBJ whole genome shotgun (WGS) entry which is preliminary data.</text>
</comment>
<keyword evidence="2" id="KW-1185">Reference proteome</keyword>